<evidence type="ECO:0000313" key="2">
    <source>
        <dbReference type="EMBL" id="HEN16764.1"/>
    </source>
</evidence>
<comment type="similarity">
    <text evidence="1">Belongs to the BtpA family.</text>
</comment>
<accession>A0A7C2JZT3</accession>
<dbReference type="SUPFAM" id="SSF51366">
    <property type="entry name" value="Ribulose-phoshate binding barrel"/>
    <property type="match status" value="1"/>
</dbReference>
<dbReference type="InterPro" id="IPR005137">
    <property type="entry name" value="BtpA"/>
</dbReference>
<reference evidence="2" key="1">
    <citation type="journal article" date="2020" name="mSystems">
        <title>Genome- and Community-Level Interaction Insights into Carbon Utilization and Element Cycling Functions of Hydrothermarchaeota in Hydrothermal Sediment.</title>
        <authorList>
            <person name="Zhou Z."/>
            <person name="Liu Y."/>
            <person name="Xu W."/>
            <person name="Pan J."/>
            <person name="Luo Z.H."/>
            <person name="Li M."/>
        </authorList>
    </citation>
    <scope>NUCLEOTIDE SEQUENCE [LARGE SCALE GENOMIC DNA]</scope>
    <source>
        <strain evidence="2">SpSt-339</strain>
    </source>
</reference>
<dbReference type="EMBL" id="DSOK01000411">
    <property type="protein sequence ID" value="HEN16764.1"/>
    <property type="molecule type" value="Genomic_DNA"/>
</dbReference>
<dbReference type="PANTHER" id="PTHR21381">
    <property type="entry name" value="ZGC:162297"/>
    <property type="match status" value="1"/>
</dbReference>
<sequence length="270" mass="28167">MPPSPLLPEWRDIVHPVIGMVHAPPLPGSPRYGGDWAAVEQHVLADVAALVTGGVHGLMLENYGDTPFFPDAVPPITIASLTRLAGAIVRETPLPLGINVLRNDACAAIAIAAATGARFVRVNVLTGARVTDQGIISGQAHRLLRERMSLGAQAVKILADVDVKHSAPLAVRPLAEETHDLVLRGGADAVIVSGPATGQPVNVTELLEVVQAASGRPVWVGSGVTAKSVAALLPHCRGLIVGSSLKRQGDPNQPVDPQRVAEFMAAVRSH</sequence>
<dbReference type="NCBIfam" id="TIGR00259">
    <property type="entry name" value="thylakoid_BtpA"/>
    <property type="match status" value="1"/>
</dbReference>
<dbReference type="PIRSF" id="PIRSF005956">
    <property type="entry name" value="BtpA"/>
    <property type="match status" value="1"/>
</dbReference>
<organism evidence="2">
    <name type="scientific">Schlesneria paludicola</name>
    <dbReference type="NCBI Taxonomy" id="360056"/>
    <lineage>
        <taxon>Bacteria</taxon>
        <taxon>Pseudomonadati</taxon>
        <taxon>Planctomycetota</taxon>
        <taxon>Planctomycetia</taxon>
        <taxon>Planctomycetales</taxon>
        <taxon>Planctomycetaceae</taxon>
        <taxon>Schlesneria</taxon>
    </lineage>
</organism>
<evidence type="ECO:0000256" key="1">
    <source>
        <dbReference type="ARBA" id="ARBA00006007"/>
    </source>
</evidence>
<dbReference type="AlphaFoldDB" id="A0A7C2JZT3"/>
<protein>
    <submittedName>
        <fullName evidence="2">BtpA/SgcQ family protein</fullName>
    </submittedName>
</protein>
<gene>
    <name evidence="2" type="ORF">ENQ76_14985</name>
</gene>
<dbReference type="PANTHER" id="PTHR21381:SF3">
    <property type="entry name" value="SGC REGION PROTEIN SGCQ-RELATED"/>
    <property type="match status" value="1"/>
</dbReference>
<dbReference type="Pfam" id="PF03437">
    <property type="entry name" value="BtpA"/>
    <property type="match status" value="1"/>
</dbReference>
<name>A0A7C2JZT3_9PLAN</name>
<comment type="caution">
    <text evidence="2">The sequence shown here is derived from an EMBL/GenBank/DDBJ whole genome shotgun (WGS) entry which is preliminary data.</text>
</comment>
<proteinExistence type="inferred from homology"/>
<dbReference type="InterPro" id="IPR011060">
    <property type="entry name" value="RibuloseP-bd_barrel"/>
</dbReference>